<evidence type="ECO:0000256" key="1">
    <source>
        <dbReference type="ARBA" id="ARBA00001968"/>
    </source>
</evidence>
<dbReference type="EMBL" id="AP028910">
    <property type="protein sequence ID" value="BES91262.1"/>
    <property type="molecule type" value="Genomic_DNA"/>
</dbReference>
<feature type="domain" description="DDE Tnp4" evidence="3">
    <location>
        <begin position="163"/>
        <end position="232"/>
    </location>
</feature>
<dbReference type="InterPro" id="IPR027806">
    <property type="entry name" value="HARBI1_dom"/>
</dbReference>
<gene>
    <name evidence="4" type="ORF">NTJ_04070</name>
</gene>
<sequence>MATPVVCAAVVAALYQDEDEGTSQASRQQATLARNLRDRSDPFNLPERQFKKLFRLSREAAKYVVDAVAPFFPAHVRVNRISVTASILCSINFLSSGSYQRSVGGNVLFPMSQPSVSRALKITTKAMASALRHWVRFPSTAAEKEQLKRGFERLGMPEVCGIVDGTHVAIVKPVQREDNYVNRKFYHSLNVQIVCDCNVRIIGLNPKYPGRTHDAFIWSNSLVREHMEKNNAEGDKRSFLLDTANTLRQDEKDVWAAVTLAEVSCGASEPRQPFQQNDRKPIVAAQLLYILSSLAPGDLRRLSALDRHSSS</sequence>
<evidence type="ECO:0000313" key="5">
    <source>
        <dbReference type="Proteomes" id="UP001307889"/>
    </source>
</evidence>
<protein>
    <submittedName>
        <fullName evidence="4">Harbinger transposase derived 1</fullName>
    </submittedName>
</protein>
<keyword evidence="2" id="KW-0479">Metal-binding</keyword>
<evidence type="ECO:0000313" key="4">
    <source>
        <dbReference type="EMBL" id="BES91262.1"/>
    </source>
</evidence>
<reference evidence="4 5" key="1">
    <citation type="submission" date="2023-09" db="EMBL/GenBank/DDBJ databases">
        <title>Nesidiocoris tenuis whole genome shotgun sequence.</title>
        <authorList>
            <person name="Shibata T."/>
            <person name="Shimoda M."/>
            <person name="Kobayashi T."/>
            <person name="Uehara T."/>
        </authorList>
    </citation>
    <scope>NUCLEOTIDE SEQUENCE [LARGE SCALE GENOMIC DNA]</scope>
    <source>
        <strain evidence="4 5">Japan</strain>
    </source>
</reference>
<name>A0ABN7AJ13_9HEMI</name>
<comment type="cofactor">
    <cofactor evidence="1">
        <name>a divalent metal cation</name>
        <dbReference type="ChEBI" id="CHEBI:60240"/>
    </cofactor>
</comment>
<evidence type="ECO:0000259" key="3">
    <source>
        <dbReference type="Pfam" id="PF13359"/>
    </source>
</evidence>
<dbReference type="Pfam" id="PF13359">
    <property type="entry name" value="DDE_Tnp_4"/>
    <property type="match status" value="1"/>
</dbReference>
<dbReference type="Proteomes" id="UP001307889">
    <property type="component" value="Chromosome 2"/>
</dbReference>
<evidence type="ECO:0000256" key="2">
    <source>
        <dbReference type="ARBA" id="ARBA00022723"/>
    </source>
</evidence>
<keyword evidence="5" id="KW-1185">Reference proteome</keyword>
<proteinExistence type="predicted"/>
<accession>A0ABN7AJ13</accession>
<organism evidence="4 5">
    <name type="scientific">Nesidiocoris tenuis</name>
    <dbReference type="NCBI Taxonomy" id="355587"/>
    <lineage>
        <taxon>Eukaryota</taxon>
        <taxon>Metazoa</taxon>
        <taxon>Ecdysozoa</taxon>
        <taxon>Arthropoda</taxon>
        <taxon>Hexapoda</taxon>
        <taxon>Insecta</taxon>
        <taxon>Pterygota</taxon>
        <taxon>Neoptera</taxon>
        <taxon>Paraneoptera</taxon>
        <taxon>Hemiptera</taxon>
        <taxon>Heteroptera</taxon>
        <taxon>Panheteroptera</taxon>
        <taxon>Cimicomorpha</taxon>
        <taxon>Miridae</taxon>
        <taxon>Dicyphina</taxon>
        <taxon>Nesidiocoris</taxon>
    </lineage>
</organism>